<protein>
    <submittedName>
        <fullName evidence="1">Uncharacterized protein</fullName>
    </submittedName>
</protein>
<dbReference type="Proteomes" id="UP000199664">
    <property type="component" value="Unassembled WGS sequence"/>
</dbReference>
<reference evidence="2" key="1">
    <citation type="submission" date="2016-10" db="EMBL/GenBank/DDBJ databases">
        <authorList>
            <person name="Varghese N."/>
            <person name="Submissions S."/>
        </authorList>
    </citation>
    <scope>NUCLEOTIDE SEQUENCE [LARGE SCALE GENOMIC DNA]</scope>
    <source>
        <strain evidence="2">LMG 26383,CCUG 61248,R- 45681</strain>
    </source>
</reference>
<sequence length="179" mass="19771">MTWNGEPGPRRPAGTPPARFLKAGLLALLTAIVLPAAASDWQRYGNARFQYWIDIPLSFSKIEEADNGDGGVSASPDGTAELRVWGSYPTASSLAAEAKQRQAFDQRDGWAISYQTQNKSGAIWSGAKENRILYARAIPACDRAVAHLRIEYDRERQKAFDPVISRLVKSFRSGDCRAR</sequence>
<organism evidence="1 2">
    <name type="scientific">Bosea lupini</name>
    <dbReference type="NCBI Taxonomy" id="1036779"/>
    <lineage>
        <taxon>Bacteria</taxon>
        <taxon>Pseudomonadati</taxon>
        <taxon>Pseudomonadota</taxon>
        <taxon>Alphaproteobacteria</taxon>
        <taxon>Hyphomicrobiales</taxon>
        <taxon>Boseaceae</taxon>
        <taxon>Bosea</taxon>
    </lineage>
</organism>
<accession>A0A1H7VCP5</accession>
<proteinExistence type="predicted"/>
<dbReference type="EMBL" id="FOAN01000007">
    <property type="protein sequence ID" value="SEM07032.1"/>
    <property type="molecule type" value="Genomic_DNA"/>
</dbReference>
<dbReference type="AlphaFoldDB" id="A0A1H7VCP5"/>
<evidence type="ECO:0000313" key="2">
    <source>
        <dbReference type="Proteomes" id="UP000199664"/>
    </source>
</evidence>
<keyword evidence="2" id="KW-1185">Reference proteome</keyword>
<evidence type="ECO:0000313" key="1">
    <source>
        <dbReference type="EMBL" id="SEM07032.1"/>
    </source>
</evidence>
<dbReference type="STRING" id="1036779.SAMN04515666_10741"/>
<name>A0A1H7VCP5_9HYPH</name>
<gene>
    <name evidence="1" type="ORF">SAMN04515666_10741</name>
</gene>
<dbReference type="RefSeq" id="WP_244543931.1">
    <property type="nucleotide sequence ID" value="NZ_FOAN01000007.1"/>
</dbReference>